<keyword evidence="7" id="KW-0862">Zinc</keyword>
<accession>A0AAD4FBW8</accession>
<dbReference type="GO" id="GO:0046872">
    <property type="term" value="F:metal ion binding"/>
    <property type="evidence" value="ECO:0007669"/>
    <property type="project" value="UniProtKB-KW"/>
</dbReference>
<dbReference type="SUPFAM" id="SSF55486">
    <property type="entry name" value="Metalloproteases ('zincins'), catalytic domain"/>
    <property type="match status" value="1"/>
</dbReference>
<evidence type="ECO:0000256" key="1">
    <source>
        <dbReference type="ARBA" id="ARBA00003174"/>
    </source>
</evidence>
<evidence type="ECO:0000313" key="13">
    <source>
        <dbReference type="Proteomes" id="UP001197093"/>
    </source>
</evidence>
<feature type="signal peptide" evidence="10">
    <location>
        <begin position="1"/>
        <end position="16"/>
    </location>
</feature>
<dbReference type="AlphaFoldDB" id="A0AAD4FBW8"/>
<evidence type="ECO:0000256" key="8">
    <source>
        <dbReference type="ARBA" id="ARBA00023049"/>
    </source>
</evidence>
<evidence type="ECO:0000256" key="5">
    <source>
        <dbReference type="ARBA" id="ARBA00022729"/>
    </source>
</evidence>
<evidence type="ECO:0000256" key="10">
    <source>
        <dbReference type="SAM" id="SignalP"/>
    </source>
</evidence>
<evidence type="ECO:0000259" key="11">
    <source>
        <dbReference type="Pfam" id="PF05572"/>
    </source>
</evidence>
<organism evidence="12 13">
    <name type="scientific">Staphylotrichum longicolle</name>
    <dbReference type="NCBI Taxonomy" id="669026"/>
    <lineage>
        <taxon>Eukaryota</taxon>
        <taxon>Fungi</taxon>
        <taxon>Dikarya</taxon>
        <taxon>Ascomycota</taxon>
        <taxon>Pezizomycotina</taxon>
        <taxon>Sordariomycetes</taxon>
        <taxon>Sordariomycetidae</taxon>
        <taxon>Sordariales</taxon>
        <taxon>Chaetomiaceae</taxon>
        <taxon>Staphylotrichum</taxon>
    </lineage>
</organism>
<feature type="domain" description="Peptidase M43 pregnancy-associated plasma-A" evidence="11">
    <location>
        <begin position="188"/>
        <end position="259"/>
    </location>
</feature>
<keyword evidence="5 10" id="KW-0732">Signal</keyword>
<keyword evidence="13" id="KW-1185">Reference proteome</keyword>
<dbReference type="GO" id="GO:0008237">
    <property type="term" value="F:metallopeptidase activity"/>
    <property type="evidence" value="ECO:0007669"/>
    <property type="project" value="UniProtKB-KW"/>
</dbReference>
<dbReference type="InterPro" id="IPR008754">
    <property type="entry name" value="Peptidase_M43"/>
</dbReference>
<proteinExistence type="inferred from homology"/>
<comment type="similarity">
    <text evidence="2">Belongs to the peptidase M43B family.</text>
</comment>
<dbReference type="CDD" id="cd04275">
    <property type="entry name" value="ZnMc_pappalysin_like"/>
    <property type="match status" value="1"/>
</dbReference>
<keyword evidence="3" id="KW-0645">Protease</keyword>
<comment type="function">
    <text evidence="1">Secreted metalloproteinase that allows assimilation of proteinaceous substrates.</text>
</comment>
<name>A0AAD4FBW8_9PEZI</name>
<evidence type="ECO:0000313" key="12">
    <source>
        <dbReference type="EMBL" id="KAG7294473.1"/>
    </source>
</evidence>
<keyword evidence="9" id="KW-1015">Disulfide bond</keyword>
<keyword evidence="4" id="KW-0479">Metal-binding</keyword>
<dbReference type="InterPro" id="IPR024079">
    <property type="entry name" value="MetalloPept_cat_dom_sf"/>
</dbReference>
<dbReference type="GO" id="GO:0006508">
    <property type="term" value="P:proteolysis"/>
    <property type="evidence" value="ECO:0007669"/>
    <property type="project" value="UniProtKB-KW"/>
</dbReference>
<dbReference type="Pfam" id="PF05572">
    <property type="entry name" value="Peptidase_M43"/>
    <property type="match status" value="1"/>
</dbReference>
<dbReference type="PANTHER" id="PTHR47466:SF1">
    <property type="entry name" value="METALLOPROTEASE MEP1 (AFU_ORTHOLOGUE AFUA_1G07730)-RELATED"/>
    <property type="match status" value="1"/>
</dbReference>
<protein>
    <recommendedName>
        <fullName evidence="11">Peptidase M43 pregnancy-associated plasma-A domain-containing protein</fullName>
    </recommendedName>
</protein>
<dbReference type="PANTHER" id="PTHR47466">
    <property type="match status" value="1"/>
</dbReference>
<keyword evidence="8" id="KW-0482">Metalloprotease</keyword>
<evidence type="ECO:0000256" key="9">
    <source>
        <dbReference type="ARBA" id="ARBA00023157"/>
    </source>
</evidence>
<evidence type="ECO:0000256" key="2">
    <source>
        <dbReference type="ARBA" id="ARBA00008721"/>
    </source>
</evidence>
<reference evidence="12" key="1">
    <citation type="submission" date="2023-02" db="EMBL/GenBank/DDBJ databases">
        <authorList>
            <person name="Palmer J.M."/>
        </authorList>
    </citation>
    <scope>NUCLEOTIDE SEQUENCE</scope>
    <source>
        <strain evidence="12">FW57</strain>
    </source>
</reference>
<comment type="caution">
    <text evidence="12">The sequence shown here is derived from an EMBL/GenBank/DDBJ whole genome shotgun (WGS) entry which is preliminary data.</text>
</comment>
<evidence type="ECO:0000256" key="7">
    <source>
        <dbReference type="ARBA" id="ARBA00022833"/>
    </source>
</evidence>
<gene>
    <name evidence="12" type="ORF">NEMBOFW57_004547</name>
</gene>
<dbReference type="Proteomes" id="UP001197093">
    <property type="component" value="Unassembled WGS sequence"/>
</dbReference>
<sequence>MRFAAFVLTAAAGALAAPEGPPQPIFSCGAPRPDAAHLKQTQKLADEEAAFAASGNITTRQVITVDTYFHVVATGNALIGGLLSIGPDASPYHLNTLNQDFLPHGIQFANKGIDYTINPTWANGGNEAAMKTALRKGTYQTLNIYFLRQLEDRSLGACYLPLSGVTPSDEIYTLDGCTIKFTTVPGGSETGYNLGHTTAHEVGHWMGLYHTFENGCYLGGDMVSYTPYEAFQASGCQIGRDTCPQQPGTDPVTNYMDYSLE</sequence>
<keyword evidence="6" id="KW-0378">Hydrolase</keyword>
<evidence type="ECO:0000256" key="3">
    <source>
        <dbReference type="ARBA" id="ARBA00022670"/>
    </source>
</evidence>
<dbReference type="Gene3D" id="3.40.390.10">
    <property type="entry name" value="Collagenase (Catalytic Domain)"/>
    <property type="match status" value="1"/>
</dbReference>
<feature type="chain" id="PRO_5042021626" description="Peptidase M43 pregnancy-associated plasma-A domain-containing protein" evidence="10">
    <location>
        <begin position="17"/>
        <end position="261"/>
    </location>
</feature>
<dbReference type="EMBL" id="JAHCVI010000001">
    <property type="protein sequence ID" value="KAG7294473.1"/>
    <property type="molecule type" value="Genomic_DNA"/>
</dbReference>
<evidence type="ECO:0000256" key="4">
    <source>
        <dbReference type="ARBA" id="ARBA00022723"/>
    </source>
</evidence>
<evidence type="ECO:0000256" key="6">
    <source>
        <dbReference type="ARBA" id="ARBA00022801"/>
    </source>
</evidence>